<evidence type="ECO:0000313" key="11">
    <source>
        <dbReference type="Proteomes" id="UP000478483"/>
    </source>
</evidence>
<dbReference type="Proteomes" id="UP000478483">
    <property type="component" value="Unassembled WGS sequence"/>
</dbReference>
<evidence type="ECO:0000313" key="4">
    <source>
        <dbReference type="EMBL" id="MTR85154.1"/>
    </source>
</evidence>
<dbReference type="PANTHER" id="PTHR43567">
    <property type="entry name" value="FLAVOREDOXIN-RELATED-RELATED"/>
    <property type="match status" value="1"/>
</dbReference>
<dbReference type="Proteomes" id="UP000479531">
    <property type="component" value="Unassembled WGS sequence"/>
</dbReference>
<dbReference type="Pfam" id="PF01613">
    <property type="entry name" value="Flavin_Reduct"/>
    <property type="match status" value="1"/>
</dbReference>
<dbReference type="EMBL" id="QRID01000003">
    <property type="protein sequence ID" value="RHG29880.1"/>
    <property type="molecule type" value="Genomic_DNA"/>
</dbReference>
<reference evidence="9 10" key="2">
    <citation type="submission" date="2018-08" db="EMBL/GenBank/DDBJ databases">
        <title>A genome reference for cultivated species of the human gut microbiota.</title>
        <authorList>
            <person name="Zou Y."/>
            <person name="Xue W."/>
            <person name="Luo G."/>
        </authorList>
    </citation>
    <scope>NUCLEOTIDE SEQUENCE [LARGE SCALE GENOMIC DNA]</scope>
    <source>
        <strain evidence="7 9">AM22-21LB</strain>
        <strain evidence="6 10">AM43-11</strain>
    </source>
</reference>
<evidence type="ECO:0000313" key="5">
    <source>
        <dbReference type="EMBL" id="MVQ45580.1"/>
    </source>
</evidence>
<dbReference type="PaxDb" id="166486-ERS852572_01394"/>
<evidence type="ECO:0000259" key="2">
    <source>
        <dbReference type="Pfam" id="PF01613"/>
    </source>
</evidence>
<dbReference type="Proteomes" id="UP000284465">
    <property type="component" value="Unassembled WGS sequence"/>
</dbReference>
<gene>
    <name evidence="3" type="primary">flr_2</name>
    <name evidence="7" type="ORF">DW264_03615</name>
    <name evidence="6" type="ORF">DW927_13170</name>
    <name evidence="3" type="ORF">ERS852572_01394</name>
    <name evidence="5" type="ORF">GCK47_07660</name>
    <name evidence="4" type="ORF">GMD50_08775</name>
</gene>
<reference evidence="3 8" key="1">
    <citation type="submission" date="2015-09" db="EMBL/GenBank/DDBJ databases">
        <authorList>
            <consortium name="Pathogen Informatics"/>
        </authorList>
    </citation>
    <scope>NUCLEOTIDE SEQUENCE [LARGE SCALE GENOMIC DNA]</scope>
    <source>
        <strain evidence="3 8">2789STDY5834960</strain>
    </source>
</reference>
<dbReference type="Proteomes" id="UP000095350">
    <property type="component" value="Unassembled WGS sequence"/>
</dbReference>
<dbReference type="GO" id="GO:0016646">
    <property type="term" value="F:oxidoreductase activity, acting on the CH-NH group of donors, NAD or NADP as acceptor"/>
    <property type="evidence" value="ECO:0007669"/>
    <property type="project" value="UniProtKB-ARBA"/>
</dbReference>
<dbReference type="EMBL" id="WGGT01000007">
    <property type="protein sequence ID" value="MVQ45580.1"/>
    <property type="molecule type" value="Genomic_DNA"/>
</dbReference>
<protein>
    <submittedName>
        <fullName evidence="4">Flavin reductase family protein</fullName>
    </submittedName>
    <submittedName>
        <fullName evidence="3">Flavoredoxin</fullName>
    </submittedName>
</protein>
<dbReference type="InterPro" id="IPR052174">
    <property type="entry name" value="Flavoredoxin"/>
</dbReference>
<dbReference type="SUPFAM" id="SSF50475">
    <property type="entry name" value="FMN-binding split barrel"/>
    <property type="match status" value="1"/>
</dbReference>
<evidence type="ECO:0000313" key="6">
    <source>
        <dbReference type="EMBL" id="RHA65882.1"/>
    </source>
</evidence>
<dbReference type="Gene3D" id="2.30.110.10">
    <property type="entry name" value="Electron Transport, Fmn-binding Protein, Chain A"/>
    <property type="match status" value="1"/>
</dbReference>
<dbReference type="OrthoDB" id="9791490at2"/>
<accession>A0A173T8I5</accession>
<evidence type="ECO:0000313" key="8">
    <source>
        <dbReference type="Proteomes" id="UP000095350"/>
    </source>
</evidence>
<dbReference type="GeneID" id="61432159"/>
<reference evidence="5 12" key="4">
    <citation type="submission" date="2019-10" db="EMBL/GenBank/DDBJ databases">
        <title>Roseburia spp. ameliorate alcoholic fatty liver via restoration of gut barrier function.</title>
        <authorList>
            <person name="Seo B."/>
            <person name="Ko G."/>
        </authorList>
    </citation>
    <scope>NUCLEOTIDE SEQUENCE [LARGE SCALE GENOMIC DNA]</scope>
    <source>
        <strain evidence="5 12">SNUG30017</strain>
    </source>
</reference>
<dbReference type="InterPro" id="IPR002563">
    <property type="entry name" value="Flavin_Rdtase-like_dom"/>
</dbReference>
<name>A0A173T8I5_9FIRM</name>
<dbReference type="Proteomes" id="UP000284051">
    <property type="component" value="Unassembled WGS sequence"/>
</dbReference>
<dbReference type="EMBL" id="WNAJ01000008">
    <property type="protein sequence ID" value="MTR85154.1"/>
    <property type="molecule type" value="Genomic_DNA"/>
</dbReference>
<dbReference type="RefSeq" id="WP_006858173.1">
    <property type="nucleotide sequence ID" value="NZ_CABIYH010000009.1"/>
</dbReference>
<feature type="domain" description="Flavin reductase like" evidence="2">
    <location>
        <begin position="23"/>
        <end position="166"/>
    </location>
</feature>
<dbReference type="EMBL" id="CYXZ01000009">
    <property type="protein sequence ID" value="CUM98800.1"/>
    <property type="molecule type" value="Genomic_DNA"/>
</dbReference>
<dbReference type="PANTHER" id="PTHR43567:SF5">
    <property type="entry name" value="HYPOTHETICAL CYTOSOLIC PROTEIN"/>
    <property type="match status" value="1"/>
</dbReference>
<evidence type="ECO:0000313" key="7">
    <source>
        <dbReference type="EMBL" id="RHG29880.1"/>
    </source>
</evidence>
<evidence type="ECO:0000313" key="3">
    <source>
        <dbReference type="EMBL" id="CUM98800.1"/>
    </source>
</evidence>
<reference evidence="4 11" key="3">
    <citation type="journal article" date="2019" name="Nat. Med.">
        <title>A library of human gut bacterial isolates paired with longitudinal multiomics data enables mechanistic microbiome research.</title>
        <authorList>
            <person name="Poyet M."/>
            <person name="Groussin M."/>
            <person name="Gibbons S.M."/>
            <person name="Avila-Pacheco J."/>
            <person name="Jiang X."/>
            <person name="Kearney S.M."/>
            <person name="Perrotta A.R."/>
            <person name="Berdy B."/>
            <person name="Zhao S."/>
            <person name="Lieberman T.D."/>
            <person name="Swanson P.K."/>
            <person name="Smith M."/>
            <person name="Roesemann S."/>
            <person name="Alexander J.E."/>
            <person name="Rich S.A."/>
            <person name="Livny J."/>
            <person name="Vlamakis H."/>
            <person name="Clish C."/>
            <person name="Bullock K."/>
            <person name="Deik A."/>
            <person name="Scott J."/>
            <person name="Pierce K.A."/>
            <person name="Xavier R.J."/>
            <person name="Alm E.J."/>
        </authorList>
    </citation>
    <scope>NUCLEOTIDE SEQUENCE [LARGE SCALE GENOMIC DNA]</scope>
    <source>
        <strain evidence="4 11">BIOML-A1</strain>
    </source>
</reference>
<proteinExistence type="inferred from homology"/>
<comment type="similarity">
    <text evidence="1">Belongs to the flavoredoxin family.</text>
</comment>
<sequence>MHTFQPMTADMMEFDPFTKIGKEWALLTAGSKDKANTMTISWGGVGILWGKNVAFVFVRDSRYTKELIDKNEFFSLSFLSEKYRDALNYCGSHSGRDENDKISAAGLTLTSRHSIPFIDEGNMILLCEKMSATRLTEDSFLMPEIAQKWYADHDMHTMYIAEIIDILAR</sequence>
<dbReference type="EMBL" id="QSFP01000015">
    <property type="protein sequence ID" value="RHA65882.1"/>
    <property type="molecule type" value="Genomic_DNA"/>
</dbReference>
<organism evidence="3 8">
    <name type="scientific">Roseburia intestinalis</name>
    <dbReference type="NCBI Taxonomy" id="166486"/>
    <lineage>
        <taxon>Bacteria</taxon>
        <taxon>Bacillati</taxon>
        <taxon>Bacillota</taxon>
        <taxon>Clostridia</taxon>
        <taxon>Lachnospirales</taxon>
        <taxon>Lachnospiraceae</taxon>
        <taxon>Roseburia</taxon>
    </lineage>
</organism>
<evidence type="ECO:0000256" key="1">
    <source>
        <dbReference type="ARBA" id="ARBA00038054"/>
    </source>
</evidence>
<evidence type="ECO:0000313" key="10">
    <source>
        <dbReference type="Proteomes" id="UP000284465"/>
    </source>
</evidence>
<evidence type="ECO:0000313" key="9">
    <source>
        <dbReference type="Proteomes" id="UP000284051"/>
    </source>
</evidence>
<evidence type="ECO:0000313" key="12">
    <source>
        <dbReference type="Proteomes" id="UP000479531"/>
    </source>
</evidence>
<dbReference type="InterPro" id="IPR012349">
    <property type="entry name" value="Split_barrel_FMN-bd"/>
</dbReference>
<dbReference type="AlphaFoldDB" id="A0A173T8I5"/>
<dbReference type="GO" id="GO:0010181">
    <property type="term" value="F:FMN binding"/>
    <property type="evidence" value="ECO:0007669"/>
    <property type="project" value="InterPro"/>
</dbReference>